<dbReference type="EMBL" id="AKCV02000004">
    <property type="protein sequence ID" value="TMS59804.1"/>
    <property type="molecule type" value="Genomic_DNA"/>
</dbReference>
<sequence>MHALVAGLALSCVAVTGTAFASGGHGHAHAHKPEHGGVVAEASDVDFELVARADSLTLHVRDHGKPLATTGASAKVTLLNGSTKREATLAPAGDNRLEARGEFQVGPGTKAAALVSLPGRKAISVRFALR</sequence>
<evidence type="ECO:0000313" key="1">
    <source>
        <dbReference type="EMBL" id="TMS59804.1"/>
    </source>
</evidence>
<keyword evidence="2" id="KW-1185">Reference proteome</keyword>
<protein>
    <submittedName>
        <fullName evidence="1">Uncharacterized protein</fullName>
    </submittedName>
</protein>
<comment type="caution">
    <text evidence="1">The sequence shown here is derived from an EMBL/GenBank/DDBJ whole genome shotgun (WGS) entry which is preliminary data.</text>
</comment>
<proteinExistence type="predicted"/>
<gene>
    <name evidence="1" type="ORF">MW7_001110</name>
</gene>
<organism evidence="1 2">
    <name type="scientific">Imbroritus primus</name>
    <dbReference type="NCBI Taxonomy" id="3058603"/>
    <lineage>
        <taxon>Bacteria</taxon>
        <taxon>Pseudomonadati</taxon>
        <taxon>Pseudomonadota</taxon>
        <taxon>Betaproteobacteria</taxon>
        <taxon>Burkholderiales</taxon>
        <taxon>Burkholderiaceae</taxon>
        <taxon>Imbroritus</taxon>
    </lineage>
</organism>
<dbReference type="Proteomes" id="UP000004277">
    <property type="component" value="Unassembled WGS sequence"/>
</dbReference>
<reference evidence="1" key="1">
    <citation type="submission" date="2019-05" db="EMBL/GenBank/DDBJ databases">
        <title>Revised genome assembly of Burkholderiaceae (previously Ralstonia) sp. PBA.</title>
        <authorList>
            <person name="Gan H.M."/>
        </authorList>
    </citation>
    <scope>NUCLEOTIDE SEQUENCE</scope>
    <source>
        <strain evidence="1">PBA</strain>
    </source>
</reference>
<name>A0ACD3SU21_9BURK</name>
<evidence type="ECO:0000313" key="2">
    <source>
        <dbReference type="Proteomes" id="UP000004277"/>
    </source>
</evidence>
<accession>A0ACD3SU21</accession>